<dbReference type="InterPro" id="IPR029058">
    <property type="entry name" value="AB_hydrolase_fold"/>
</dbReference>
<organism evidence="3 4">
    <name type="scientific">Xylanibacter ruminicola</name>
    <name type="common">Prevotella ruminicola</name>
    <dbReference type="NCBI Taxonomy" id="839"/>
    <lineage>
        <taxon>Bacteria</taxon>
        <taxon>Pseudomonadati</taxon>
        <taxon>Bacteroidota</taxon>
        <taxon>Bacteroidia</taxon>
        <taxon>Bacteroidales</taxon>
        <taxon>Prevotellaceae</taxon>
        <taxon>Xylanibacter</taxon>
    </lineage>
</organism>
<reference evidence="3 4" key="1">
    <citation type="submission" date="2016-11" db="EMBL/GenBank/DDBJ databases">
        <authorList>
            <person name="Jaros S."/>
            <person name="Januszkiewicz K."/>
            <person name="Wedrychowicz H."/>
        </authorList>
    </citation>
    <scope>NUCLEOTIDE SEQUENCE [LARGE SCALE GENOMIC DNA]</scope>
    <source>
        <strain evidence="3 4">KHT3</strain>
    </source>
</reference>
<dbReference type="OrthoDB" id="9803578at2"/>
<dbReference type="Gene3D" id="3.40.50.1820">
    <property type="entry name" value="alpha/beta hydrolase"/>
    <property type="match status" value="1"/>
</dbReference>
<dbReference type="EMBL" id="FRBD01000004">
    <property type="protein sequence ID" value="SHK49217.1"/>
    <property type="molecule type" value="Genomic_DNA"/>
</dbReference>
<sequence length="378" mass="42749">MEKKLFVLLLFLFSYVSINGQAFSTEGWWSPETQNYSPVVTADGHITFRTPAPNAKEVKLVFGEWDAKIVNMHKNAEGDWETTIGPVSPGIYEYKFEIDGLKVLDYKNPKVKFGTEVYGSIVEVCASVPRFDQYVYAGSEVDVISYISTPLSQRRKIYVYIPAAYYENPEIRLPVLYLRHGGGDDESSWIRSASADAIMDNLIIEGKARPMIVVMTNGLTDGSWAGGSNVEGMAALEEELLKDVIPLVENRYRVLTDRKWRAIAGLSMGGGQAFVIGMRHLELFSAIGEFCSGLLSDSSWDYSKYGVVSIDDSARVNSMLSLLWISCGTKDTRWEGHKEFCQLLDRKGINYVFHHSEHGHEWQFWREQLRDFATALFH</sequence>
<dbReference type="PANTHER" id="PTHR48098:SF1">
    <property type="entry name" value="DIACYLGLYCEROL ACYLTRANSFERASE_MYCOLYLTRANSFERASE AG85A"/>
    <property type="match status" value="1"/>
</dbReference>
<evidence type="ECO:0000313" key="4">
    <source>
        <dbReference type="Proteomes" id="UP000184130"/>
    </source>
</evidence>
<dbReference type="InterPro" id="IPR014756">
    <property type="entry name" value="Ig_E-set"/>
</dbReference>
<dbReference type="Proteomes" id="UP000184130">
    <property type="component" value="Unassembled WGS sequence"/>
</dbReference>
<dbReference type="InterPro" id="IPR000801">
    <property type="entry name" value="Esterase-like"/>
</dbReference>
<feature type="chain" id="PRO_5013065114" evidence="1">
    <location>
        <begin position="23"/>
        <end position="378"/>
    </location>
</feature>
<name>A0A1M6SX27_XYLRU</name>
<dbReference type="AlphaFoldDB" id="A0A1M6SX27"/>
<proteinExistence type="predicted"/>
<dbReference type="Pfam" id="PF00756">
    <property type="entry name" value="Esterase"/>
    <property type="match status" value="1"/>
</dbReference>
<evidence type="ECO:0000259" key="2">
    <source>
        <dbReference type="Pfam" id="PF02922"/>
    </source>
</evidence>
<dbReference type="CDD" id="cd11294">
    <property type="entry name" value="E_set_Esterase_like_N"/>
    <property type="match status" value="1"/>
</dbReference>
<dbReference type="InterPro" id="IPR013783">
    <property type="entry name" value="Ig-like_fold"/>
</dbReference>
<protein>
    <submittedName>
        <fullName evidence="3">Enterochelin esterase</fullName>
    </submittedName>
</protein>
<dbReference type="SUPFAM" id="SSF53474">
    <property type="entry name" value="alpha/beta-Hydrolases"/>
    <property type="match status" value="1"/>
</dbReference>
<evidence type="ECO:0000256" key="1">
    <source>
        <dbReference type="SAM" id="SignalP"/>
    </source>
</evidence>
<dbReference type="PANTHER" id="PTHR48098">
    <property type="entry name" value="ENTEROCHELIN ESTERASE-RELATED"/>
    <property type="match status" value="1"/>
</dbReference>
<gene>
    <name evidence="3" type="ORF">SAMN05216463_10489</name>
</gene>
<dbReference type="InterPro" id="IPR004193">
    <property type="entry name" value="Glyco_hydro_13_N"/>
</dbReference>
<dbReference type="Pfam" id="PF02922">
    <property type="entry name" value="CBM_48"/>
    <property type="match status" value="1"/>
</dbReference>
<dbReference type="GO" id="GO:0016747">
    <property type="term" value="F:acyltransferase activity, transferring groups other than amino-acyl groups"/>
    <property type="evidence" value="ECO:0007669"/>
    <property type="project" value="TreeGrafter"/>
</dbReference>
<dbReference type="GO" id="GO:0005975">
    <property type="term" value="P:carbohydrate metabolic process"/>
    <property type="evidence" value="ECO:0007669"/>
    <property type="project" value="InterPro"/>
</dbReference>
<keyword evidence="1" id="KW-0732">Signal</keyword>
<feature type="signal peptide" evidence="1">
    <location>
        <begin position="1"/>
        <end position="22"/>
    </location>
</feature>
<evidence type="ECO:0000313" key="3">
    <source>
        <dbReference type="EMBL" id="SHK49217.1"/>
    </source>
</evidence>
<accession>A0A1M6SX27</accession>
<dbReference type="RefSeq" id="WP_073205728.1">
    <property type="nucleotide sequence ID" value="NZ_FRBD01000004.1"/>
</dbReference>
<dbReference type="SUPFAM" id="SSF81296">
    <property type="entry name" value="E set domains"/>
    <property type="match status" value="1"/>
</dbReference>
<dbReference type="GO" id="GO:0004553">
    <property type="term" value="F:hydrolase activity, hydrolyzing O-glycosyl compounds"/>
    <property type="evidence" value="ECO:0007669"/>
    <property type="project" value="InterPro"/>
</dbReference>
<feature type="domain" description="Glycoside hydrolase family 13 N-terminal" evidence="2">
    <location>
        <begin position="42"/>
        <end position="100"/>
    </location>
</feature>
<dbReference type="InterPro" id="IPR050583">
    <property type="entry name" value="Mycobacterial_A85_antigen"/>
</dbReference>
<dbReference type="Gene3D" id="2.60.40.10">
    <property type="entry name" value="Immunoglobulins"/>
    <property type="match status" value="1"/>
</dbReference>